<keyword evidence="5 7" id="KW-0472">Membrane</keyword>
<dbReference type="InterPro" id="IPR044991">
    <property type="entry name" value="TET_plant"/>
</dbReference>
<keyword evidence="9" id="KW-1185">Reference proteome</keyword>
<feature type="region of interest" description="Disordered" evidence="6">
    <location>
        <begin position="109"/>
        <end position="128"/>
    </location>
</feature>
<evidence type="ECO:0000256" key="6">
    <source>
        <dbReference type="SAM" id="MobiDB-lite"/>
    </source>
</evidence>
<comment type="caution">
    <text evidence="8">The sequence shown here is derived from an EMBL/GenBank/DDBJ whole genome shotgun (WGS) entry which is preliminary data.</text>
</comment>
<protein>
    <submittedName>
        <fullName evidence="8">Uncharacterized protein</fullName>
    </submittedName>
</protein>
<accession>S8BUP5</accession>
<keyword evidence="4 7" id="KW-1133">Transmembrane helix</keyword>
<evidence type="ECO:0000256" key="5">
    <source>
        <dbReference type="ARBA" id="ARBA00023136"/>
    </source>
</evidence>
<sequence>MTLDINLSSLSGCCKPPTSCGLVYVNETVWTAAAAGGGGAVGSDPDCVRWSNDQDQLCYGCDSCKAGVLGSLKQSWRKASVINIVSLILLVVLFVVACAAFRHNKRIDNGEPHGRTRMEKAQPSWMQF</sequence>
<comment type="subcellular location">
    <subcellularLocation>
        <location evidence="1">Membrane</location>
    </subcellularLocation>
</comment>
<dbReference type="GO" id="GO:0009734">
    <property type="term" value="P:auxin-activated signaling pathway"/>
    <property type="evidence" value="ECO:0007669"/>
    <property type="project" value="InterPro"/>
</dbReference>
<organism evidence="8 9">
    <name type="scientific">Genlisea aurea</name>
    <dbReference type="NCBI Taxonomy" id="192259"/>
    <lineage>
        <taxon>Eukaryota</taxon>
        <taxon>Viridiplantae</taxon>
        <taxon>Streptophyta</taxon>
        <taxon>Embryophyta</taxon>
        <taxon>Tracheophyta</taxon>
        <taxon>Spermatophyta</taxon>
        <taxon>Magnoliopsida</taxon>
        <taxon>eudicotyledons</taxon>
        <taxon>Gunneridae</taxon>
        <taxon>Pentapetalae</taxon>
        <taxon>asterids</taxon>
        <taxon>lamiids</taxon>
        <taxon>Lamiales</taxon>
        <taxon>Lentibulariaceae</taxon>
        <taxon>Genlisea</taxon>
    </lineage>
</organism>
<evidence type="ECO:0000256" key="2">
    <source>
        <dbReference type="ARBA" id="ARBA00006840"/>
    </source>
</evidence>
<comment type="similarity">
    <text evidence="2">Belongs to the tetraspanin (TM4SF) family.</text>
</comment>
<proteinExistence type="inferred from homology"/>
<dbReference type="Proteomes" id="UP000015453">
    <property type="component" value="Unassembled WGS sequence"/>
</dbReference>
<feature type="transmembrane region" description="Helical" evidence="7">
    <location>
        <begin position="81"/>
        <end position="101"/>
    </location>
</feature>
<dbReference type="AlphaFoldDB" id="S8BUP5"/>
<dbReference type="OrthoDB" id="1881997at2759"/>
<evidence type="ECO:0000256" key="7">
    <source>
        <dbReference type="SAM" id="Phobius"/>
    </source>
</evidence>
<dbReference type="PANTHER" id="PTHR32191">
    <property type="entry name" value="TETRASPANIN-8-RELATED"/>
    <property type="match status" value="1"/>
</dbReference>
<name>S8BUP5_9LAMI</name>
<dbReference type="EMBL" id="AUSU01009545">
    <property type="protein sequence ID" value="EPS58094.1"/>
    <property type="molecule type" value="Genomic_DNA"/>
</dbReference>
<gene>
    <name evidence="8" type="ORF">M569_16723</name>
</gene>
<evidence type="ECO:0000313" key="8">
    <source>
        <dbReference type="EMBL" id="EPS58094.1"/>
    </source>
</evidence>
<feature type="compositionally biased region" description="Basic and acidic residues" evidence="6">
    <location>
        <begin position="109"/>
        <end position="120"/>
    </location>
</feature>
<evidence type="ECO:0000256" key="3">
    <source>
        <dbReference type="ARBA" id="ARBA00022692"/>
    </source>
</evidence>
<evidence type="ECO:0000256" key="4">
    <source>
        <dbReference type="ARBA" id="ARBA00022989"/>
    </source>
</evidence>
<dbReference type="GO" id="GO:0016020">
    <property type="term" value="C:membrane"/>
    <property type="evidence" value="ECO:0007669"/>
    <property type="project" value="UniProtKB-SubCell"/>
</dbReference>
<keyword evidence="3 7" id="KW-0812">Transmembrane</keyword>
<reference evidence="8 9" key="1">
    <citation type="journal article" date="2013" name="BMC Genomics">
        <title>The miniature genome of a carnivorous plant Genlisea aurea contains a low number of genes and short non-coding sequences.</title>
        <authorList>
            <person name="Leushkin E.V."/>
            <person name="Sutormin R.A."/>
            <person name="Nabieva E.R."/>
            <person name="Penin A.A."/>
            <person name="Kondrashov A.S."/>
            <person name="Logacheva M.D."/>
        </authorList>
    </citation>
    <scope>NUCLEOTIDE SEQUENCE [LARGE SCALE GENOMIC DNA]</scope>
</reference>
<evidence type="ECO:0000313" key="9">
    <source>
        <dbReference type="Proteomes" id="UP000015453"/>
    </source>
</evidence>
<evidence type="ECO:0000256" key="1">
    <source>
        <dbReference type="ARBA" id="ARBA00004370"/>
    </source>
</evidence>